<gene>
    <name evidence="1" type="ORF">BE18_22860</name>
</gene>
<dbReference type="Proteomes" id="UP000075515">
    <property type="component" value="Unassembled WGS sequence"/>
</dbReference>
<accession>A0A150S5P8</accession>
<reference evidence="1 2" key="1">
    <citation type="submission" date="2014-02" db="EMBL/GenBank/DDBJ databases">
        <title>The small core and large imbalanced accessory genome model reveals a collaborative survival strategy of Sorangium cellulosum strains in nature.</title>
        <authorList>
            <person name="Han K."/>
            <person name="Peng R."/>
            <person name="Blom J."/>
            <person name="Li Y.-Z."/>
        </authorList>
    </citation>
    <scope>NUCLEOTIDE SEQUENCE [LARGE SCALE GENOMIC DNA]</scope>
    <source>
        <strain evidence="1 2">So0149</strain>
    </source>
</reference>
<comment type="caution">
    <text evidence="1">The sequence shown here is derived from an EMBL/GenBank/DDBJ whole genome shotgun (WGS) entry which is preliminary data.</text>
</comment>
<evidence type="ECO:0000313" key="1">
    <source>
        <dbReference type="EMBL" id="KYF89277.1"/>
    </source>
</evidence>
<organism evidence="1 2">
    <name type="scientific">Sorangium cellulosum</name>
    <name type="common">Polyangium cellulosum</name>
    <dbReference type="NCBI Taxonomy" id="56"/>
    <lineage>
        <taxon>Bacteria</taxon>
        <taxon>Pseudomonadati</taxon>
        <taxon>Myxococcota</taxon>
        <taxon>Polyangia</taxon>
        <taxon>Polyangiales</taxon>
        <taxon>Polyangiaceae</taxon>
        <taxon>Sorangium</taxon>
    </lineage>
</organism>
<proteinExistence type="predicted"/>
<protein>
    <submittedName>
        <fullName evidence="1">Uncharacterized protein</fullName>
    </submittedName>
</protein>
<name>A0A150S5P8_SORCE</name>
<dbReference type="AlphaFoldDB" id="A0A150S5P8"/>
<dbReference type="EMBL" id="JEMC01002261">
    <property type="protein sequence ID" value="KYF89277.1"/>
    <property type="molecule type" value="Genomic_DNA"/>
</dbReference>
<sequence length="83" mass="8923">MVPDFEAMEAGILRFVGRKHDPAVGVNGGWVPSEEPVTVPLRAEYVQEVQAGSLAPADEETARLCGVSFKASTEAKKPRSKPE</sequence>
<evidence type="ECO:0000313" key="2">
    <source>
        <dbReference type="Proteomes" id="UP000075515"/>
    </source>
</evidence>